<dbReference type="EMBL" id="BNCO01000029">
    <property type="protein sequence ID" value="GIL58051.1"/>
    <property type="molecule type" value="Genomic_DNA"/>
</dbReference>
<dbReference type="InterPro" id="IPR050349">
    <property type="entry name" value="WD_LIS1/nudF_dynein_reg"/>
</dbReference>
<feature type="repeat" description="WD" evidence="3">
    <location>
        <begin position="305"/>
        <end position="347"/>
    </location>
</feature>
<feature type="region of interest" description="Disordered" evidence="5">
    <location>
        <begin position="615"/>
        <end position="635"/>
    </location>
</feature>
<keyword evidence="1 3" id="KW-0853">WD repeat</keyword>
<dbReference type="InterPro" id="IPR019775">
    <property type="entry name" value="WD40_repeat_CS"/>
</dbReference>
<evidence type="ECO:0000256" key="3">
    <source>
        <dbReference type="PROSITE-ProRule" id="PRU00221"/>
    </source>
</evidence>
<dbReference type="Gene3D" id="2.130.10.10">
    <property type="entry name" value="YVTN repeat-like/Quinoprotein amine dehydrogenase"/>
    <property type="match status" value="3"/>
</dbReference>
<dbReference type="Proteomes" id="UP000747399">
    <property type="component" value="Unassembled WGS sequence"/>
</dbReference>
<feature type="repeat" description="WD" evidence="3">
    <location>
        <begin position="263"/>
        <end position="304"/>
    </location>
</feature>
<protein>
    <recommendedName>
        <fullName evidence="8">Guanine nucleotide-binding protein subunit beta-like protein</fullName>
    </recommendedName>
</protein>
<evidence type="ECO:0000256" key="1">
    <source>
        <dbReference type="ARBA" id="ARBA00022574"/>
    </source>
</evidence>
<accession>A0A8J4BBM6</accession>
<feature type="repeat" description="WD" evidence="3">
    <location>
        <begin position="631"/>
        <end position="665"/>
    </location>
</feature>
<dbReference type="AlphaFoldDB" id="A0A8J4BBM6"/>
<comment type="caution">
    <text evidence="6">The sequence shown here is derived from an EMBL/GenBank/DDBJ whole genome shotgun (WGS) entry which is preliminary data.</text>
</comment>
<evidence type="ECO:0000256" key="5">
    <source>
        <dbReference type="SAM" id="MobiDB-lite"/>
    </source>
</evidence>
<evidence type="ECO:0008006" key="8">
    <source>
        <dbReference type="Google" id="ProtNLM"/>
    </source>
</evidence>
<dbReference type="PROSITE" id="PS00678">
    <property type="entry name" value="WD_REPEATS_1"/>
    <property type="match status" value="4"/>
</dbReference>
<dbReference type="PROSITE" id="PS50082">
    <property type="entry name" value="WD_REPEATS_2"/>
    <property type="match status" value="6"/>
</dbReference>
<dbReference type="SUPFAM" id="SSF50978">
    <property type="entry name" value="WD40 repeat-like"/>
    <property type="match status" value="1"/>
</dbReference>
<feature type="coiled-coil region" evidence="4">
    <location>
        <begin position="11"/>
        <end position="67"/>
    </location>
</feature>
<dbReference type="InterPro" id="IPR036322">
    <property type="entry name" value="WD40_repeat_dom_sf"/>
</dbReference>
<dbReference type="InterPro" id="IPR015943">
    <property type="entry name" value="WD40/YVTN_repeat-like_dom_sf"/>
</dbReference>
<keyword evidence="4" id="KW-0175">Coiled coil</keyword>
<keyword evidence="2" id="KW-0677">Repeat</keyword>
<evidence type="ECO:0000313" key="6">
    <source>
        <dbReference type="EMBL" id="GIL58051.1"/>
    </source>
</evidence>
<evidence type="ECO:0000256" key="2">
    <source>
        <dbReference type="ARBA" id="ARBA00022737"/>
    </source>
</evidence>
<dbReference type="Pfam" id="PF00400">
    <property type="entry name" value="WD40"/>
    <property type="match status" value="5"/>
</dbReference>
<dbReference type="PRINTS" id="PR00320">
    <property type="entry name" value="GPROTEINBRPT"/>
</dbReference>
<reference evidence="6" key="1">
    <citation type="journal article" date="2021" name="Proc. Natl. Acad. Sci. U.S.A.">
        <title>Three genomes in the algal genus Volvox reveal the fate of a haploid sex-determining region after a transition to homothallism.</title>
        <authorList>
            <person name="Yamamoto K."/>
            <person name="Hamaji T."/>
            <person name="Kawai-Toyooka H."/>
            <person name="Matsuzaki R."/>
            <person name="Takahashi F."/>
            <person name="Nishimura Y."/>
            <person name="Kawachi M."/>
            <person name="Noguchi H."/>
            <person name="Minakuchi Y."/>
            <person name="Umen J.G."/>
            <person name="Toyoda A."/>
            <person name="Nozaki H."/>
        </authorList>
    </citation>
    <scope>NUCLEOTIDE SEQUENCE</scope>
    <source>
        <strain evidence="6">NIES-3780</strain>
    </source>
</reference>
<proteinExistence type="predicted"/>
<keyword evidence="7" id="KW-1185">Reference proteome</keyword>
<name>A0A8J4BBM6_9CHLO</name>
<organism evidence="6 7">
    <name type="scientific">Volvox africanus</name>
    <dbReference type="NCBI Taxonomy" id="51714"/>
    <lineage>
        <taxon>Eukaryota</taxon>
        <taxon>Viridiplantae</taxon>
        <taxon>Chlorophyta</taxon>
        <taxon>core chlorophytes</taxon>
        <taxon>Chlorophyceae</taxon>
        <taxon>CS clade</taxon>
        <taxon>Chlamydomonadales</taxon>
        <taxon>Volvocaceae</taxon>
        <taxon>Volvox</taxon>
    </lineage>
</organism>
<feature type="repeat" description="WD" evidence="3">
    <location>
        <begin position="585"/>
        <end position="610"/>
    </location>
</feature>
<evidence type="ECO:0000256" key="4">
    <source>
        <dbReference type="SAM" id="Coils"/>
    </source>
</evidence>
<feature type="repeat" description="WD" evidence="3">
    <location>
        <begin position="522"/>
        <end position="564"/>
    </location>
</feature>
<dbReference type="PROSITE" id="PS50294">
    <property type="entry name" value="WD_REPEATS_REGION"/>
    <property type="match status" value="2"/>
</dbReference>
<dbReference type="SMART" id="SM00320">
    <property type="entry name" value="WD40"/>
    <property type="match status" value="6"/>
</dbReference>
<feature type="repeat" description="WD" evidence="3">
    <location>
        <begin position="196"/>
        <end position="231"/>
    </location>
</feature>
<dbReference type="InterPro" id="IPR020472">
    <property type="entry name" value="WD40_PAC1"/>
</dbReference>
<sequence>MSARDGALTEAERLRHENVNLLRRLMEMKEGEAGRLNDINRMHEELLEQATRMRQEAELDRQATELIRQRAVAAALSSVAAVGALGQPASAASSVLVAAPQLAALGPAPLAPDAAGGGGATGASSGEWVGAVGAAQPGGVGGLSMPMSLRDVMGMLAGSPSQRGGGGAVGTAGMYGTVLRPPELRMPTRVPLAVVAVAHKGGCNSLAAQFPGHFVASCGADRTVALWDVATISGALGTVGGGGGGGGGSRGGSSGHVGPAISLMGMTAAVNDCAFTCDAAQVVAAGSDRALLVWDATSGRHRHTLTGHTGPVTAVALSPLDCRLAVSVSEDRSFKLWDLSRGFSVRSVPCAKMPLCLALSTDGNTVVTGELGSSTAVLGGSRNGSLAFESYKFGSLEPRPRPRPRSLKRYDITHEHELINPSITHTYTHTHTHTHSYTHTRLTLLSCSLLITHFVIPYLFSFNLWTKFKQSTTSSCQVCRTVGLFLATVVQHNTPPGHLDGSVLLWDVRQCRAGTATPLVEHHDQNQPVVCLAALPSNDSVLMLATRDGSLRLWDFRGATTMRLWRQPGFSLGTCGGTGRPRCHLGISADGRLLAAGAADGSVWVWDLRNAGAGPGAGADPKQLRGGPGGSPVHQDSVVATAFSSDMTALLSADKAGGLAFWQME</sequence>
<gene>
    <name evidence="6" type="ORF">Vafri_13255</name>
</gene>
<dbReference type="InterPro" id="IPR001680">
    <property type="entry name" value="WD40_rpt"/>
</dbReference>
<evidence type="ECO:0000313" key="7">
    <source>
        <dbReference type="Proteomes" id="UP000747399"/>
    </source>
</evidence>
<dbReference type="PANTHER" id="PTHR44129">
    <property type="entry name" value="WD REPEAT-CONTAINING PROTEIN POP1"/>
    <property type="match status" value="1"/>
</dbReference>